<dbReference type="Gene3D" id="3.40.50.10540">
    <property type="entry name" value="Crotonobetainyl-coa:carnitine coa-transferase, domain 1"/>
    <property type="match status" value="1"/>
</dbReference>
<comment type="caution">
    <text evidence="2">The sequence shown here is derived from an EMBL/GenBank/DDBJ whole genome shotgun (WGS) entry which is preliminary data.</text>
</comment>
<keyword evidence="1" id="KW-0808">Transferase</keyword>
<evidence type="ECO:0000256" key="1">
    <source>
        <dbReference type="ARBA" id="ARBA00022679"/>
    </source>
</evidence>
<accession>A0A0A0D3H5</accession>
<evidence type="ECO:0000313" key="3">
    <source>
        <dbReference type="Proteomes" id="UP000029995"/>
    </source>
</evidence>
<dbReference type="Proteomes" id="UP000029995">
    <property type="component" value="Unassembled WGS sequence"/>
</dbReference>
<evidence type="ECO:0000313" key="2">
    <source>
        <dbReference type="EMBL" id="KGM33271.1"/>
    </source>
</evidence>
<sequence length="390" mass="41401">MADSIHPAMLLSGITIIDLSRVLAGPFCTMTLANMGARVIKVEIPGTGDDSRAFGPFSNGKSLYFSAINCNKESIALNLKQPDDRLVFERLLEKADVLVENYRPGTMEKLGYGWEVLHARFPHLIYGAASGFGDSGPISQRAAYDMVVQGMGGIMSLTGYPGQPPARVGISIGDITAGIYLANGITAALYKRAVSGIANKIDVAMLDCQVAIMEDAITAYDKTGEIPGPKGTSHPSVAPFQAFAAQDGSVIIAAGNDHLFRLLTEALDRPDLAADSRFVSNDLRHVNLGALQQEMEKTLRTKPVAAWLDVLNAKGVPCAPINDIPHMMQESQVAARNMIISVNDPVAGEIKVAGNPIKVVGAAEPTTFSPPPELDADRAAILAEFLGTTS</sequence>
<dbReference type="InterPro" id="IPR044855">
    <property type="entry name" value="CoA-Trfase_III_dom3_sf"/>
</dbReference>
<dbReference type="Gene3D" id="3.30.1540.10">
    <property type="entry name" value="formyl-coa transferase, domain 3"/>
    <property type="match status" value="1"/>
</dbReference>
<reference evidence="2 3" key="1">
    <citation type="submission" date="2014-01" db="EMBL/GenBank/DDBJ databases">
        <title>Genome sequence determination for a cystic fibrosis isolate, Inquilinus limosus.</title>
        <authorList>
            <person name="Pino M."/>
            <person name="Di Conza J."/>
            <person name="Gutkind G."/>
        </authorList>
    </citation>
    <scope>NUCLEOTIDE SEQUENCE [LARGE SCALE GENOMIC DNA]</scope>
    <source>
        <strain evidence="2 3">MP06</strain>
    </source>
</reference>
<gene>
    <name evidence="2" type="ORF">P409_16755</name>
</gene>
<dbReference type="RefSeq" id="WP_034839643.1">
    <property type="nucleotide sequence ID" value="NZ_JANX01000203.1"/>
</dbReference>
<dbReference type="InterPro" id="IPR003673">
    <property type="entry name" value="CoA-Trfase_fam_III"/>
</dbReference>
<dbReference type="InterPro" id="IPR050483">
    <property type="entry name" value="CoA-transferase_III_domain"/>
</dbReference>
<dbReference type="AlphaFoldDB" id="A0A0A0D3H5"/>
<dbReference type="Pfam" id="PF02515">
    <property type="entry name" value="CoA_transf_3"/>
    <property type="match status" value="1"/>
</dbReference>
<dbReference type="InterPro" id="IPR023606">
    <property type="entry name" value="CoA-Trfase_III_dom_1_sf"/>
</dbReference>
<dbReference type="EMBL" id="JANX01000203">
    <property type="protein sequence ID" value="KGM33271.1"/>
    <property type="molecule type" value="Genomic_DNA"/>
</dbReference>
<name>A0A0A0D3H5_9PROT</name>
<dbReference type="SUPFAM" id="SSF89796">
    <property type="entry name" value="CoA-transferase family III (CaiB/BaiF)"/>
    <property type="match status" value="1"/>
</dbReference>
<dbReference type="PANTHER" id="PTHR48207">
    <property type="entry name" value="SUCCINATE--HYDROXYMETHYLGLUTARATE COA-TRANSFERASE"/>
    <property type="match status" value="1"/>
</dbReference>
<proteinExistence type="predicted"/>
<protein>
    <submittedName>
        <fullName evidence="2">Carnitine dehydratase</fullName>
    </submittedName>
</protein>
<dbReference type="GO" id="GO:0008410">
    <property type="term" value="F:CoA-transferase activity"/>
    <property type="evidence" value="ECO:0007669"/>
    <property type="project" value="TreeGrafter"/>
</dbReference>
<organism evidence="2 3">
    <name type="scientific">Inquilinus limosus MP06</name>
    <dbReference type="NCBI Taxonomy" id="1398085"/>
    <lineage>
        <taxon>Bacteria</taxon>
        <taxon>Pseudomonadati</taxon>
        <taxon>Pseudomonadota</taxon>
        <taxon>Alphaproteobacteria</taxon>
        <taxon>Rhodospirillales</taxon>
        <taxon>Rhodospirillaceae</taxon>
        <taxon>Inquilinus</taxon>
    </lineage>
</organism>
<dbReference type="PANTHER" id="PTHR48207:SF3">
    <property type="entry name" value="SUCCINATE--HYDROXYMETHYLGLUTARATE COA-TRANSFERASE"/>
    <property type="match status" value="1"/>
</dbReference>